<keyword evidence="2 3" id="KW-0808">Transferase</keyword>
<dbReference type="Pfam" id="PF26168">
    <property type="entry name" value="Glyco_transf_N"/>
    <property type="match status" value="1"/>
</dbReference>
<accession>A0A835AGV2</accession>
<evidence type="ECO:0000313" key="7">
    <source>
        <dbReference type="Proteomes" id="UP000636709"/>
    </source>
</evidence>
<dbReference type="PANTHER" id="PTHR48047">
    <property type="entry name" value="GLYCOSYLTRANSFERASE"/>
    <property type="match status" value="1"/>
</dbReference>
<feature type="domain" description="Glycosyltransferase N-terminal" evidence="5">
    <location>
        <begin position="64"/>
        <end position="301"/>
    </location>
</feature>
<dbReference type="Gene3D" id="3.40.50.2000">
    <property type="entry name" value="Glycogen Phosphorylase B"/>
    <property type="match status" value="2"/>
</dbReference>
<sequence>MHDLNVIYPSQMTKLVVDKVSSVLPSLLRSDSAPASLHHLKATTMASASQTLTDSLIASDRTHFVLIPLMAQGHTIPMTDMACLLAEHGAQVSFVTTPVNASRMEGFINHVEATGLRIQFIKLHFPAVEFGLPDGCENADMMQSRDQFKNFMEACAALQEPLTAYLHQQRPSPSCIISDMAHWWTADIARGFGIPRLTFNGFCGFASLVRYIIVRDNLLEQVEDENELINFPGFPTPLQLTKERCPGSLSVYGMDQIRKNIYEEERKSAGVVMNSFQELESLYIETFEQITGKKVWTVGPMCLCNQDFNTMVARGNKASMDETQCLQWLDSMKPGSVTFVSFGSLACTAPQQLIELGLGLEASKKPFVWVIKAGDKFPQVEEWLAEGFEERVKDRGLIIRGWAPQVLILWHKAIGGFMTHCGWNSTIEGICAGVPMITWPHFAEQFVNERLVVDVLKTGVEVGVKGVTQWGHKQNEVTVTRDAVETAVSKLMDEGEAGQEMRRRAKEFGVKARKALDEGGSSYNNIRLLIQEMGNRANASG</sequence>
<dbReference type="OrthoDB" id="5835829at2759"/>
<evidence type="ECO:0000313" key="6">
    <source>
        <dbReference type="EMBL" id="KAF8663115.1"/>
    </source>
</evidence>
<dbReference type="GO" id="GO:0035251">
    <property type="term" value="F:UDP-glucosyltransferase activity"/>
    <property type="evidence" value="ECO:0007669"/>
    <property type="project" value="TreeGrafter"/>
</dbReference>
<protein>
    <recommendedName>
        <fullName evidence="4">Glycosyltransferase</fullName>
        <ecNumber evidence="4">2.4.1.-</ecNumber>
    </recommendedName>
</protein>
<proteinExistence type="inferred from homology"/>
<evidence type="ECO:0000256" key="2">
    <source>
        <dbReference type="ARBA" id="ARBA00022679"/>
    </source>
</evidence>
<evidence type="ECO:0000259" key="5">
    <source>
        <dbReference type="Pfam" id="PF26168"/>
    </source>
</evidence>
<dbReference type="InterPro" id="IPR002213">
    <property type="entry name" value="UDP_glucos_trans"/>
</dbReference>
<dbReference type="InterPro" id="IPR058980">
    <property type="entry name" value="Glyco_transf_N"/>
</dbReference>
<dbReference type="PROSITE" id="PS00375">
    <property type="entry name" value="UDPGT"/>
    <property type="match status" value="1"/>
</dbReference>
<name>A0A835AGV2_9POAL</name>
<dbReference type="EC" id="2.4.1.-" evidence="4"/>
<dbReference type="EMBL" id="JACEFO010002379">
    <property type="protein sequence ID" value="KAF8663115.1"/>
    <property type="molecule type" value="Genomic_DNA"/>
</dbReference>
<gene>
    <name evidence="6" type="ORF">HU200_055714</name>
</gene>
<dbReference type="Pfam" id="PF00201">
    <property type="entry name" value="UDPGT"/>
    <property type="match status" value="1"/>
</dbReference>
<dbReference type="PANTHER" id="PTHR48047:SF182">
    <property type="entry name" value="GLYCOSYLTRANSFERASE"/>
    <property type="match status" value="1"/>
</dbReference>
<dbReference type="FunFam" id="3.40.50.2000:FF:000047">
    <property type="entry name" value="Glycosyltransferase"/>
    <property type="match status" value="1"/>
</dbReference>
<dbReference type="SUPFAM" id="SSF53756">
    <property type="entry name" value="UDP-Glycosyltransferase/glycogen phosphorylase"/>
    <property type="match status" value="1"/>
</dbReference>
<evidence type="ECO:0000256" key="1">
    <source>
        <dbReference type="ARBA" id="ARBA00009995"/>
    </source>
</evidence>
<dbReference type="AlphaFoldDB" id="A0A835AGV2"/>
<evidence type="ECO:0000256" key="4">
    <source>
        <dbReference type="RuleBase" id="RU362057"/>
    </source>
</evidence>
<dbReference type="CDD" id="cd03784">
    <property type="entry name" value="GT1_Gtf-like"/>
    <property type="match status" value="1"/>
</dbReference>
<evidence type="ECO:0000256" key="3">
    <source>
        <dbReference type="RuleBase" id="RU003718"/>
    </source>
</evidence>
<comment type="caution">
    <text evidence="6">The sequence shown here is derived from an EMBL/GenBank/DDBJ whole genome shotgun (WGS) entry which is preliminary data.</text>
</comment>
<comment type="similarity">
    <text evidence="1 3">Belongs to the UDP-glycosyltransferase family.</text>
</comment>
<keyword evidence="7" id="KW-1185">Reference proteome</keyword>
<keyword evidence="3" id="KW-0328">Glycosyltransferase</keyword>
<reference evidence="6" key="1">
    <citation type="submission" date="2020-07" db="EMBL/GenBank/DDBJ databases">
        <title>Genome sequence and genetic diversity analysis of an under-domesticated orphan crop, white fonio (Digitaria exilis).</title>
        <authorList>
            <person name="Bennetzen J.L."/>
            <person name="Chen S."/>
            <person name="Ma X."/>
            <person name="Wang X."/>
            <person name="Yssel A.E.J."/>
            <person name="Chaluvadi S.R."/>
            <person name="Johnson M."/>
            <person name="Gangashetty P."/>
            <person name="Hamidou F."/>
            <person name="Sanogo M.D."/>
            <person name="Zwaenepoel A."/>
            <person name="Wallace J."/>
            <person name="Van De Peer Y."/>
            <person name="Van Deynze A."/>
        </authorList>
    </citation>
    <scope>NUCLEOTIDE SEQUENCE</scope>
    <source>
        <tissue evidence="6">Leaves</tissue>
    </source>
</reference>
<dbReference type="InterPro" id="IPR035595">
    <property type="entry name" value="UDP_glycos_trans_CS"/>
</dbReference>
<dbReference type="Proteomes" id="UP000636709">
    <property type="component" value="Unassembled WGS sequence"/>
</dbReference>
<dbReference type="FunFam" id="3.40.50.2000:FF:000104">
    <property type="entry name" value="Glycosyltransferase"/>
    <property type="match status" value="1"/>
</dbReference>
<organism evidence="6 7">
    <name type="scientific">Digitaria exilis</name>
    <dbReference type="NCBI Taxonomy" id="1010633"/>
    <lineage>
        <taxon>Eukaryota</taxon>
        <taxon>Viridiplantae</taxon>
        <taxon>Streptophyta</taxon>
        <taxon>Embryophyta</taxon>
        <taxon>Tracheophyta</taxon>
        <taxon>Spermatophyta</taxon>
        <taxon>Magnoliopsida</taxon>
        <taxon>Liliopsida</taxon>
        <taxon>Poales</taxon>
        <taxon>Poaceae</taxon>
        <taxon>PACMAD clade</taxon>
        <taxon>Panicoideae</taxon>
        <taxon>Panicodae</taxon>
        <taxon>Paniceae</taxon>
        <taxon>Anthephorinae</taxon>
        <taxon>Digitaria</taxon>
    </lineage>
</organism>